<evidence type="ECO:0000313" key="1">
    <source>
        <dbReference type="EMBL" id="KAK8602089.1"/>
    </source>
</evidence>
<name>A0ABR2GIG9_9ROSI</name>
<sequence length="201" mass="22636">MSCFGGDGSGELSQVEVAADFFHESRLGREVVFGYGIKFQSSFELIIQSGLGEYAFCSLVGNEFQHPSFNSGLNLLAPNGDGGSRFLAFAIYLVLDFSLYRGFFRPKIKGTYQLTATSGGEFRSESVFSISCNYYKGFHGFILFGDDLIIKDNGYVKASFDFIIQDFSREKCYTAKKCGFMCFSWMQRVIQMRRVTSEEKL</sequence>
<comment type="caution">
    <text evidence="1">The sequence shown here is derived from an EMBL/GenBank/DDBJ whole genome shotgun (WGS) entry which is preliminary data.</text>
</comment>
<organism evidence="1 2">
    <name type="scientific">Hibiscus sabdariffa</name>
    <name type="common">roselle</name>
    <dbReference type="NCBI Taxonomy" id="183260"/>
    <lineage>
        <taxon>Eukaryota</taxon>
        <taxon>Viridiplantae</taxon>
        <taxon>Streptophyta</taxon>
        <taxon>Embryophyta</taxon>
        <taxon>Tracheophyta</taxon>
        <taxon>Spermatophyta</taxon>
        <taxon>Magnoliopsida</taxon>
        <taxon>eudicotyledons</taxon>
        <taxon>Gunneridae</taxon>
        <taxon>Pentapetalae</taxon>
        <taxon>rosids</taxon>
        <taxon>malvids</taxon>
        <taxon>Malvales</taxon>
        <taxon>Malvaceae</taxon>
        <taxon>Malvoideae</taxon>
        <taxon>Hibiscus</taxon>
    </lineage>
</organism>
<evidence type="ECO:0000313" key="2">
    <source>
        <dbReference type="Proteomes" id="UP001472677"/>
    </source>
</evidence>
<reference evidence="1 2" key="1">
    <citation type="journal article" date="2024" name="G3 (Bethesda)">
        <title>Genome assembly of Hibiscus sabdariffa L. provides insights into metabolisms of medicinal natural products.</title>
        <authorList>
            <person name="Kim T."/>
        </authorList>
    </citation>
    <scope>NUCLEOTIDE SEQUENCE [LARGE SCALE GENOMIC DNA]</scope>
    <source>
        <strain evidence="1">TK-2024</strain>
        <tissue evidence="1">Old leaves</tissue>
    </source>
</reference>
<protein>
    <submittedName>
        <fullName evidence="1">Uncharacterized protein</fullName>
    </submittedName>
</protein>
<dbReference type="EMBL" id="JBBPBM010000001">
    <property type="protein sequence ID" value="KAK8602089.1"/>
    <property type="molecule type" value="Genomic_DNA"/>
</dbReference>
<keyword evidence="2" id="KW-1185">Reference proteome</keyword>
<dbReference type="Proteomes" id="UP001472677">
    <property type="component" value="Unassembled WGS sequence"/>
</dbReference>
<proteinExistence type="predicted"/>
<gene>
    <name evidence="1" type="ORF">V6N12_051907</name>
</gene>
<accession>A0ABR2GIG9</accession>